<keyword evidence="3" id="KW-1185">Reference proteome</keyword>
<feature type="domain" description="RNase H type-1" evidence="1">
    <location>
        <begin position="81"/>
        <end position="120"/>
    </location>
</feature>
<dbReference type="EMBL" id="JADFTS010000003">
    <property type="protein sequence ID" value="KAF9612680.1"/>
    <property type="molecule type" value="Genomic_DNA"/>
</dbReference>
<protein>
    <recommendedName>
        <fullName evidence="1">RNase H type-1 domain-containing protein</fullName>
    </recommendedName>
</protein>
<proteinExistence type="predicted"/>
<evidence type="ECO:0000313" key="3">
    <source>
        <dbReference type="Proteomes" id="UP000631114"/>
    </source>
</evidence>
<dbReference type="Pfam" id="PF13456">
    <property type="entry name" value="RVT_3"/>
    <property type="match status" value="1"/>
</dbReference>
<reference evidence="2 3" key="1">
    <citation type="submission" date="2020-10" db="EMBL/GenBank/DDBJ databases">
        <title>The Coptis chinensis genome and diversification of protoberbering-type alkaloids.</title>
        <authorList>
            <person name="Wang B."/>
            <person name="Shu S."/>
            <person name="Song C."/>
            <person name="Liu Y."/>
        </authorList>
    </citation>
    <scope>NUCLEOTIDE SEQUENCE [LARGE SCALE GENOMIC DNA]</scope>
    <source>
        <strain evidence="2">HL-2020</strain>
        <tissue evidence="2">Leaf</tissue>
    </source>
</reference>
<sequence length="191" mass="21706">MSFADVADIKKDKNFYKNWRYHFGVFGWVVTLPGCPGPSGAGVIVRNDYGGFVCGLSVPFKRANSSYLCSAVLNELEDIPMEVVVLLDDIKHLMNAIPEVKMTWNYREGNWPADAFARYASNQANDEVWMGDPFNCEGDTTYFKIHRARVGDRIVADIQRYGHMLEVAHVTSKENWLWKLIKECKLLTGGF</sequence>
<dbReference type="AlphaFoldDB" id="A0A835I4Z6"/>
<dbReference type="InterPro" id="IPR002156">
    <property type="entry name" value="RNaseH_domain"/>
</dbReference>
<evidence type="ECO:0000259" key="1">
    <source>
        <dbReference type="Pfam" id="PF13456"/>
    </source>
</evidence>
<dbReference type="GO" id="GO:0003676">
    <property type="term" value="F:nucleic acid binding"/>
    <property type="evidence" value="ECO:0007669"/>
    <property type="project" value="InterPro"/>
</dbReference>
<evidence type="ECO:0000313" key="2">
    <source>
        <dbReference type="EMBL" id="KAF9612680.1"/>
    </source>
</evidence>
<dbReference type="Proteomes" id="UP000631114">
    <property type="component" value="Unassembled WGS sequence"/>
</dbReference>
<dbReference type="GO" id="GO:0004523">
    <property type="term" value="F:RNA-DNA hybrid ribonuclease activity"/>
    <property type="evidence" value="ECO:0007669"/>
    <property type="project" value="InterPro"/>
</dbReference>
<comment type="caution">
    <text evidence="2">The sequence shown here is derived from an EMBL/GenBank/DDBJ whole genome shotgun (WGS) entry which is preliminary data.</text>
</comment>
<name>A0A835I4Z6_9MAGN</name>
<accession>A0A835I4Z6</accession>
<organism evidence="2 3">
    <name type="scientific">Coptis chinensis</name>
    <dbReference type="NCBI Taxonomy" id="261450"/>
    <lineage>
        <taxon>Eukaryota</taxon>
        <taxon>Viridiplantae</taxon>
        <taxon>Streptophyta</taxon>
        <taxon>Embryophyta</taxon>
        <taxon>Tracheophyta</taxon>
        <taxon>Spermatophyta</taxon>
        <taxon>Magnoliopsida</taxon>
        <taxon>Ranunculales</taxon>
        <taxon>Ranunculaceae</taxon>
        <taxon>Coptidoideae</taxon>
        <taxon>Coptis</taxon>
    </lineage>
</organism>
<gene>
    <name evidence="2" type="ORF">IFM89_003155</name>
</gene>